<evidence type="ECO:0000313" key="1">
    <source>
        <dbReference type="EMBL" id="KAI3773719.1"/>
    </source>
</evidence>
<comment type="caution">
    <text evidence="1">The sequence shown here is derived from an EMBL/GenBank/DDBJ whole genome shotgun (WGS) entry which is preliminary data.</text>
</comment>
<reference evidence="2" key="1">
    <citation type="journal article" date="2022" name="Mol. Ecol. Resour.">
        <title>The genomes of chicory, endive, great burdock and yacon provide insights into Asteraceae palaeo-polyploidization history and plant inulin production.</title>
        <authorList>
            <person name="Fan W."/>
            <person name="Wang S."/>
            <person name="Wang H."/>
            <person name="Wang A."/>
            <person name="Jiang F."/>
            <person name="Liu H."/>
            <person name="Zhao H."/>
            <person name="Xu D."/>
            <person name="Zhang Y."/>
        </authorList>
    </citation>
    <scope>NUCLEOTIDE SEQUENCE [LARGE SCALE GENOMIC DNA]</scope>
    <source>
        <strain evidence="2">cv. Yunnan</strain>
    </source>
</reference>
<proteinExistence type="predicted"/>
<sequence length="238" mass="27123">MPPKKSKAEIAKKQTYGLKNRNKKKERGRKKELNDLFKIVVVQSKVHVGVELHQYLGMFHRKLRIEESIELIKLEEDMQIVTLSNMITICYYGVFPLRGQPKRHLLTVGWSVFMSSKRLCAVIVNIVEVNGEVKNEIGMVVIRGNSVVTVKGLEQSTIIDVNLVLYYSSYSKVSHLLLCERCFGMHRVMNCNSNNIVANDYLLIRVQVGGMAGFRYTDDAAVVASCKRPFIVDIIQKM</sequence>
<evidence type="ECO:0000313" key="2">
    <source>
        <dbReference type="Proteomes" id="UP001056120"/>
    </source>
</evidence>
<protein>
    <submittedName>
        <fullName evidence="1">Uncharacterized protein</fullName>
    </submittedName>
</protein>
<keyword evidence="2" id="KW-1185">Reference proteome</keyword>
<gene>
    <name evidence="1" type="ORF">L1987_48249</name>
</gene>
<reference evidence="1 2" key="2">
    <citation type="journal article" date="2022" name="Mol. Ecol. Resour.">
        <title>The genomes of chicory, endive, great burdock and yacon provide insights into Asteraceae paleo-polyploidization history and plant inulin production.</title>
        <authorList>
            <person name="Fan W."/>
            <person name="Wang S."/>
            <person name="Wang H."/>
            <person name="Wang A."/>
            <person name="Jiang F."/>
            <person name="Liu H."/>
            <person name="Zhao H."/>
            <person name="Xu D."/>
            <person name="Zhang Y."/>
        </authorList>
    </citation>
    <scope>NUCLEOTIDE SEQUENCE [LARGE SCALE GENOMIC DNA]</scope>
    <source>
        <strain evidence="2">cv. Yunnan</strain>
        <tissue evidence="1">Leaves</tissue>
    </source>
</reference>
<dbReference type="EMBL" id="CM042033">
    <property type="protein sequence ID" value="KAI3773719.1"/>
    <property type="molecule type" value="Genomic_DNA"/>
</dbReference>
<accession>A0ACB9FRG1</accession>
<organism evidence="1 2">
    <name type="scientific">Smallanthus sonchifolius</name>
    <dbReference type="NCBI Taxonomy" id="185202"/>
    <lineage>
        <taxon>Eukaryota</taxon>
        <taxon>Viridiplantae</taxon>
        <taxon>Streptophyta</taxon>
        <taxon>Embryophyta</taxon>
        <taxon>Tracheophyta</taxon>
        <taxon>Spermatophyta</taxon>
        <taxon>Magnoliopsida</taxon>
        <taxon>eudicotyledons</taxon>
        <taxon>Gunneridae</taxon>
        <taxon>Pentapetalae</taxon>
        <taxon>asterids</taxon>
        <taxon>campanulids</taxon>
        <taxon>Asterales</taxon>
        <taxon>Asteraceae</taxon>
        <taxon>Asteroideae</taxon>
        <taxon>Heliantheae alliance</taxon>
        <taxon>Millerieae</taxon>
        <taxon>Smallanthus</taxon>
    </lineage>
</organism>
<name>A0ACB9FRG1_9ASTR</name>
<dbReference type="Proteomes" id="UP001056120">
    <property type="component" value="Linkage Group LG16"/>
</dbReference>